<reference evidence="2" key="1">
    <citation type="submission" date="2020-07" db="EMBL/GenBank/DDBJ databases">
        <authorList>
            <person name="Lin J."/>
        </authorList>
    </citation>
    <scope>NUCLEOTIDE SEQUENCE</scope>
</reference>
<organism evidence="2">
    <name type="scientific">Ananas comosus var. bracteatus</name>
    <name type="common">red pineapple</name>
    <dbReference type="NCBI Taxonomy" id="296719"/>
    <lineage>
        <taxon>Eukaryota</taxon>
        <taxon>Viridiplantae</taxon>
        <taxon>Streptophyta</taxon>
        <taxon>Embryophyta</taxon>
        <taxon>Tracheophyta</taxon>
        <taxon>Spermatophyta</taxon>
        <taxon>Magnoliopsida</taxon>
        <taxon>Liliopsida</taxon>
        <taxon>Poales</taxon>
        <taxon>Bromeliaceae</taxon>
        <taxon>Bromelioideae</taxon>
        <taxon>Ananas</taxon>
    </lineage>
</organism>
<gene>
    <name evidence="2" type="ORF">CB5_LOCUS12291</name>
</gene>
<feature type="region of interest" description="Disordered" evidence="1">
    <location>
        <begin position="1"/>
        <end position="36"/>
    </location>
</feature>
<dbReference type="AlphaFoldDB" id="A0A6V7PDZ3"/>
<sequence>MGSDRAKEMLVFDDPDRRSRGGRGKGMGPTTMEGARRRRLSGLGFRRVCGGFRRGAAAGVFWGVMYLSGRWRRKRLQGGDSEVRTQLRFCEIPKCPSGMQGSELAVLGFS</sequence>
<accession>A0A6V7PDZ3</accession>
<proteinExistence type="predicted"/>
<feature type="compositionally biased region" description="Basic and acidic residues" evidence="1">
    <location>
        <begin position="1"/>
        <end position="19"/>
    </location>
</feature>
<protein>
    <submittedName>
        <fullName evidence="2">Uncharacterized protein</fullName>
    </submittedName>
</protein>
<evidence type="ECO:0000313" key="2">
    <source>
        <dbReference type="EMBL" id="CAD1829080.1"/>
    </source>
</evidence>
<name>A0A6V7PDZ3_ANACO</name>
<dbReference type="EMBL" id="LR862147">
    <property type="protein sequence ID" value="CAD1829080.1"/>
    <property type="molecule type" value="Genomic_DNA"/>
</dbReference>
<evidence type="ECO:0000256" key="1">
    <source>
        <dbReference type="SAM" id="MobiDB-lite"/>
    </source>
</evidence>